<evidence type="ECO:0000313" key="3">
    <source>
        <dbReference type="Proteomes" id="UP000199424"/>
    </source>
</evidence>
<proteinExistence type="predicted"/>
<keyword evidence="3" id="KW-1185">Reference proteome</keyword>
<dbReference type="EMBL" id="FOYU01000001">
    <property type="protein sequence ID" value="SFR47036.1"/>
    <property type="molecule type" value="Genomic_DNA"/>
</dbReference>
<evidence type="ECO:0000313" key="2">
    <source>
        <dbReference type="EMBL" id="SFR47036.1"/>
    </source>
</evidence>
<dbReference type="NCBIfam" id="TIGR02532">
    <property type="entry name" value="IV_pilin_GFxxxE"/>
    <property type="match status" value="1"/>
</dbReference>
<sequence length="203" mass="21174">MQAVQTKITSTAKQSGFTLIELIIVVVILGLLAASALPRFTSVTADAEDAAVEGVAGGFASAVGLVRAEWELRGRPQGNADGAGAVVVMDGISVNVDGSTGYPVSGDNNLDAHDLNVTSEDCRTMMQAILQGAPTATTSFTLLGENRYYVTRENNGVNDICVYYLANTIKNLASAPSGTDYLSVGNVFVYNPRTGGVSIFSNN</sequence>
<dbReference type="InterPro" id="IPR012902">
    <property type="entry name" value="N_methyl_site"/>
</dbReference>
<feature type="transmembrane region" description="Helical" evidence="1">
    <location>
        <begin position="16"/>
        <end position="37"/>
    </location>
</feature>
<keyword evidence="1" id="KW-0472">Membrane</keyword>
<evidence type="ECO:0000256" key="1">
    <source>
        <dbReference type="SAM" id="Phobius"/>
    </source>
</evidence>
<dbReference type="RefSeq" id="WP_092856709.1">
    <property type="nucleotide sequence ID" value="NZ_FOYU01000001.1"/>
</dbReference>
<dbReference type="SUPFAM" id="SSF54523">
    <property type="entry name" value="Pili subunits"/>
    <property type="match status" value="1"/>
</dbReference>
<organism evidence="2 3">
    <name type="scientific">Pseudidiomarina maritima</name>
    <dbReference type="NCBI Taxonomy" id="519453"/>
    <lineage>
        <taxon>Bacteria</taxon>
        <taxon>Pseudomonadati</taxon>
        <taxon>Pseudomonadota</taxon>
        <taxon>Gammaproteobacteria</taxon>
        <taxon>Alteromonadales</taxon>
        <taxon>Idiomarinaceae</taxon>
        <taxon>Pseudidiomarina</taxon>
    </lineage>
</organism>
<keyword evidence="1" id="KW-1133">Transmembrane helix</keyword>
<dbReference type="Pfam" id="PF07963">
    <property type="entry name" value="N_methyl"/>
    <property type="match status" value="1"/>
</dbReference>
<keyword evidence="1" id="KW-0812">Transmembrane</keyword>
<dbReference type="InterPro" id="IPR045584">
    <property type="entry name" value="Pilin-like"/>
</dbReference>
<dbReference type="Gene3D" id="3.30.700.10">
    <property type="entry name" value="Glycoprotein, Type 4 Pilin"/>
    <property type="match status" value="1"/>
</dbReference>
<dbReference type="Proteomes" id="UP000199424">
    <property type="component" value="Unassembled WGS sequence"/>
</dbReference>
<name>A0A1I6GY06_9GAMM</name>
<protein>
    <submittedName>
        <fullName evidence="2">MSHA pilin protein MshB</fullName>
    </submittedName>
</protein>
<reference evidence="3" key="1">
    <citation type="submission" date="2016-10" db="EMBL/GenBank/DDBJ databases">
        <authorList>
            <person name="Varghese N."/>
            <person name="Submissions S."/>
        </authorList>
    </citation>
    <scope>NUCLEOTIDE SEQUENCE [LARGE SCALE GENOMIC DNA]</scope>
    <source>
        <strain evidence="3">CGMCC 1.7285</strain>
    </source>
</reference>
<accession>A0A1I6GY06</accession>
<gene>
    <name evidence="2" type="ORF">SAMN04488070_1364</name>
</gene>
<dbReference type="AlphaFoldDB" id="A0A1I6GY06"/>
<dbReference type="PROSITE" id="PS00409">
    <property type="entry name" value="PROKAR_NTER_METHYL"/>
    <property type="match status" value="1"/>
</dbReference>